<evidence type="ECO:0000313" key="1">
    <source>
        <dbReference type="EMBL" id="GAH39392.1"/>
    </source>
</evidence>
<dbReference type="EMBL" id="BARU01013659">
    <property type="protein sequence ID" value="GAH39392.1"/>
    <property type="molecule type" value="Genomic_DNA"/>
</dbReference>
<proteinExistence type="predicted"/>
<dbReference type="AlphaFoldDB" id="X1F378"/>
<sequence length="68" mass="7618">MTSPGGSLRFVKNVLEKVKRDFGNSLITIASDKFFSRVAWLILQDMTPAEAIKKVSQQHLKNSPKAGW</sequence>
<organism evidence="1">
    <name type="scientific">marine sediment metagenome</name>
    <dbReference type="NCBI Taxonomy" id="412755"/>
    <lineage>
        <taxon>unclassified sequences</taxon>
        <taxon>metagenomes</taxon>
        <taxon>ecological metagenomes</taxon>
    </lineage>
</organism>
<feature type="non-terminal residue" evidence="1">
    <location>
        <position position="68"/>
    </location>
</feature>
<reference evidence="1" key="1">
    <citation type="journal article" date="2014" name="Front. Microbiol.">
        <title>High frequency of phylogenetically diverse reductive dehalogenase-homologous genes in deep subseafloor sedimentary metagenomes.</title>
        <authorList>
            <person name="Kawai M."/>
            <person name="Futagami T."/>
            <person name="Toyoda A."/>
            <person name="Takaki Y."/>
            <person name="Nishi S."/>
            <person name="Hori S."/>
            <person name="Arai W."/>
            <person name="Tsubouchi T."/>
            <person name="Morono Y."/>
            <person name="Uchiyama I."/>
            <person name="Ito T."/>
            <person name="Fujiyama A."/>
            <person name="Inagaki F."/>
            <person name="Takami H."/>
        </authorList>
    </citation>
    <scope>NUCLEOTIDE SEQUENCE</scope>
    <source>
        <strain evidence="1">Expedition CK06-06</strain>
    </source>
</reference>
<gene>
    <name evidence="1" type="ORF">S03H2_24540</name>
</gene>
<comment type="caution">
    <text evidence="1">The sequence shown here is derived from an EMBL/GenBank/DDBJ whole genome shotgun (WGS) entry which is preliminary data.</text>
</comment>
<accession>X1F378</accession>
<name>X1F378_9ZZZZ</name>
<protein>
    <submittedName>
        <fullName evidence="1">Uncharacterized protein</fullName>
    </submittedName>
</protein>